<dbReference type="InterPro" id="IPR045864">
    <property type="entry name" value="aa-tRNA-synth_II/BPL/LPL"/>
</dbReference>
<dbReference type="InterPro" id="IPR005121">
    <property type="entry name" value="Fdx_antiC-bd"/>
</dbReference>
<dbReference type="Gene3D" id="3.30.930.10">
    <property type="entry name" value="Bira Bifunctional Protein, Domain 2"/>
    <property type="match status" value="1"/>
</dbReference>
<name>A0A2N5CNC1_9CAUL</name>
<dbReference type="PROSITE" id="PS50886">
    <property type="entry name" value="TRBD"/>
    <property type="match status" value="1"/>
</dbReference>
<dbReference type="GO" id="GO:0000049">
    <property type="term" value="F:tRNA binding"/>
    <property type="evidence" value="ECO:0007669"/>
    <property type="project" value="UniProtKB-UniRule"/>
</dbReference>
<evidence type="ECO:0000256" key="7">
    <source>
        <dbReference type="ARBA" id="ARBA00022723"/>
    </source>
</evidence>
<keyword evidence="11 16" id="KW-0694">RNA-binding</keyword>
<keyword evidence="9 15" id="KW-0067">ATP-binding</keyword>
<dbReference type="SUPFAM" id="SSF50249">
    <property type="entry name" value="Nucleic acid-binding proteins"/>
    <property type="match status" value="1"/>
</dbReference>
<reference evidence="20 23" key="2">
    <citation type="submission" date="2018-01" db="EMBL/GenBank/DDBJ databases">
        <title>Complete genome sequence of Caulobacter flavus RHGG3.</title>
        <authorList>
            <person name="Yang E."/>
        </authorList>
    </citation>
    <scope>NUCLEOTIDE SEQUENCE [LARGE SCALE GENOMIC DNA]</scope>
    <source>
        <strain evidence="20 23">RHGG3</strain>
    </source>
</reference>
<dbReference type="SMART" id="SM00874">
    <property type="entry name" value="B5"/>
    <property type="match status" value="1"/>
</dbReference>
<evidence type="ECO:0000259" key="17">
    <source>
        <dbReference type="PROSITE" id="PS50886"/>
    </source>
</evidence>
<evidence type="ECO:0000256" key="13">
    <source>
        <dbReference type="ARBA" id="ARBA00023146"/>
    </source>
</evidence>
<sequence length="812" mass="84653">MKFTLSWLKDHLDTDATAAEVVAAMTMAGLEVEHVTDPAAKLAAFSVAKIVEAVQHPNADRLRVCQVDTIDGRKEIVCGAPNARVGLTTVYAPIGAYVPGLGVTLVEKPVRGVVSNGMLCSGSELEADDGSEGILELSGDLAVGTPAAIALGLEAVIDFEVTPNRPDWLGVAGIARDLAAAGVGKLKDQSIAPVAGTFPCPITVEVDGEACPVFAGRLIKGVRNGPSPQWLQDRLKAIGINPKSALVDITNFISYDRARPLHVYDAALLSGTKIETRLGRHGVHGDEHLIALDGKTYELTPAMCVIADAGGERPIGLGGVMGGESTGCSEATVDVFVESAWFEPIRIAQTGRDTGINSDAQYRFARTVDTGSVVPGLELATKLILELCGGEASEIVVAGQAPAAPGPILFDPAYVQGLSGLDIAPEKSLSILQALGFKIEPPKDVPVAEFATHAESVVCVTPPTFRRDVHGKADLVEEVARIAGFGALPSTPLPEVPRAVGGVLTARQARARTARRALAAAGYAEAVTWSFTSRATAQLFGGGAAQLVLANPIASELDCMRPSVLPNLIEAAGRNARHGFADVALFEVGPVFLGDGPKDQRTVVAGILAPRPPRAWDKRPADDVFTLKADLLNLLEEIGAPVASLQTAQGSASSWWHPGRSARLQLGPKAVVAEFGELHPAVLKALDVAGPVYGFEIVLEAIPEPKKKAVKTKAAFTPSALMPLTRDFAFVADKAKAAGDLVKAAAGADKALIASARVFDVYEGPGVPEGFKSVAIEVLVQPREATLTDAEIEALSAKVVAAVEKAGGKLRA</sequence>
<evidence type="ECO:0000256" key="10">
    <source>
        <dbReference type="ARBA" id="ARBA00022842"/>
    </source>
</evidence>
<dbReference type="PROSITE" id="PS51447">
    <property type="entry name" value="FDX_ACB"/>
    <property type="match status" value="1"/>
</dbReference>
<dbReference type="SUPFAM" id="SSF54991">
    <property type="entry name" value="Anticodon-binding domain of PheRS"/>
    <property type="match status" value="1"/>
</dbReference>
<feature type="binding site" evidence="15">
    <location>
        <position position="474"/>
    </location>
    <ligand>
        <name>Mg(2+)</name>
        <dbReference type="ChEBI" id="CHEBI:18420"/>
        <note>shared with alpha subunit</note>
    </ligand>
</feature>
<dbReference type="Pfam" id="PF17759">
    <property type="entry name" value="tRNA_synthFbeta"/>
    <property type="match status" value="1"/>
</dbReference>
<keyword evidence="5 16" id="KW-0820">tRNA-binding</keyword>
<dbReference type="InterPro" id="IPR002547">
    <property type="entry name" value="tRNA-bd_dom"/>
</dbReference>
<evidence type="ECO:0000259" key="18">
    <source>
        <dbReference type="PROSITE" id="PS51447"/>
    </source>
</evidence>
<keyword evidence="6 15" id="KW-0436">Ligase</keyword>
<evidence type="ECO:0000256" key="15">
    <source>
        <dbReference type="HAMAP-Rule" id="MF_00283"/>
    </source>
</evidence>
<dbReference type="Proteomes" id="UP000281192">
    <property type="component" value="Chromosome"/>
</dbReference>
<dbReference type="InterPro" id="IPR005147">
    <property type="entry name" value="tRNA_synthase_B5-dom"/>
</dbReference>
<comment type="similarity">
    <text evidence="2 15">Belongs to the phenylalanyl-tRNA synthetase beta subunit family. Type 1 subfamily.</text>
</comment>
<dbReference type="InterPro" id="IPR012340">
    <property type="entry name" value="NA-bd_OB-fold"/>
</dbReference>
<comment type="subcellular location">
    <subcellularLocation>
        <location evidence="1 15">Cytoplasm</location>
    </subcellularLocation>
</comment>
<evidence type="ECO:0000256" key="4">
    <source>
        <dbReference type="ARBA" id="ARBA00022490"/>
    </source>
</evidence>
<dbReference type="Pfam" id="PF01588">
    <property type="entry name" value="tRNA_bind"/>
    <property type="match status" value="1"/>
</dbReference>
<evidence type="ECO:0000256" key="5">
    <source>
        <dbReference type="ARBA" id="ARBA00022555"/>
    </source>
</evidence>
<evidence type="ECO:0000256" key="14">
    <source>
        <dbReference type="ARBA" id="ARBA00049255"/>
    </source>
</evidence>
<comment type="cofactor">
    <cofactor evidence="15">
        <name>Mg(2+)</name>
        <dbReference type="ChEBI" id="CHEBI:18420"/>
    </cofactor>
    <text evidence="15">Binds 2 magnesium ions per tetramer.</text>
</comment>
<dbReference type="PANTHER" id="PTHR10947">
    <property type="entry name" value="PHENYLALANYL-TRNA SYNTHETASE BETA CHAIN AND LEUCINE-RICH REPEAT-CONTAINING PROTEIN 47"/>
    <property type="match status" value="1"/>
</dbReference>
<dbReference type="SUPFAM" id="SSF55681">
    <property type="entry name" value="Class II aaRS and biotin synthetases"/>
    <property type="match status" value="1"/>
</dbReference>
<dbReference type="NCBIfam" id="TIGR00472">
    <property type="entry name" value="pheT_bact"/>
    <property type="match status" value="1"/>
</dbReference>
<dbReference type="KEGG" id="cfh:C1707_10750"/>
<dbReference type="Gene3D" id="3.50.40.10">
    <property type="entry name" value="Phenylalanyl-trna Synthetase, Chain B, domain 3"/>
    <property type="match status" value="1"/>
</dbReference>
<evidence type="ECO:0000256" key="2">
    <source>
        <dbReference type="ARBA" id="ARBA00008653"/>
    </source>
</evidence>
<dbReference type="PANTHER" id="PTHR10947:SF0">
    <property type="entry name" value="PHENYLALANINE--TRNA LIGASE BETA SUBUNIT"/>
    <property type="match status" value="1"/>
</dbReference>
<dbReference type="InterPro" id="IPR020825">
    <property type="entry name" value="Phe-tRNA_synthase-like_B3/B4"/>
</dbReference>
<dbReference type="InterPro" id="IPR041616">
    <property type="entry name" value="PheRS_beta_core"/>
</dbReference>
<evidence type="ECO:0000256" key="1">
    <source>
        <dbReference type="ARBA" id="ARBA00004496"/>
    </source>
</evidence>
<dbReference type="GO" id="GO:0000287">
    <property type="term" value="F:magnesium ion binding"/>
    <property type="evidence" value="ECO:0007669"/>
    <property type="project" value="UniProtKB-UniRule"/>
</dbReference>
<feature type="binding site" evidence="15">
    <location>
        <position position="477"/>
    </location>
    <ligand>
        <name>Mg(2+)</name>
        <dbReference type="ChEBI" id="CHEBI:18420"/>
        <note>shared with alpha subunit</note>
    </ligand>
</feature>
<keyword evidence="4 15" id="KW-0963">Cytoplasm</keyword>
<dbReference type="GO" id="GO:0004826">
    <property type="term" value="F:phenylalanine-tRNA ligase activity"/>
    <property type="evidence" value="ECO:0007669"/>
    <property type="project" value="UniProtKB-UniRule"/>
</dbReference>
<dbReference type="Proteomes" id="UP000234483">
    <property type="component" value="Unassembled WGS sequence"/>
</dbReference>
<evidence type="ECO:0000313" key="20">
    <source>
        <dbReference type="EMBL" id="AYV46705.1"/>
    </source>
</evidence>
<evidence type="ECO:0000256" key="11">
    <source>
        <dbReference type="ARBA" id="ARBA00022884"/>
    </source>
</evidence>
<dbReference type="AlphaFoldDB" id="A0A2N5CNC1"/>
<organism evidence="21 22">
    <name type="scientific">Caulobacter flavus</name>
    <dbReference type="NCBI Taxonomy" id="1679497"/>
    <lineage>
        <taxon>Bacteria</taxon>
        <taxon>Pseudomonadati</taxon>
        <taxon>Pseudomonadota</taxon>
        <taxon>Alphaproteobacteria</taxon>
        <taxon>Caulobacterales</taxon>
        <taxon>Caulobacteraceae</taxon>
        <taxon>Caulobacter</taxon>
    </lineage>
</organism>
<evidence type="ECO:0000313" key="22">
    <source>
        <dbReference type="Proteomes" id="UP000234483"/>
    </source>
</evidence>
<accession>A0A2N5CNC1</accession>
<feature type="binding site" evidence="15">
    <location>
        <position position="478"/>
    </location>
    <ligand>
        <name>Mg(2+)</name>
        <dbReference type="ChEBI" id="CHEBI:18420"/>
        <note>shared with alpha subunit</note>
    </ligand>
</feature>
<keyword evidence="7 15" id="KW-0479">Metal-binding</keyword>
<dbReference type="InterPro" id="IPR036690">
    <property type="entry name" value="Fdx_antiC-bd_sf"/>
</dbReference>
<dbReference type="EMBL" id="PJRQ01000044">
    <property type="protein sequence ID" value="PLR07942.1"/>
    <property type="molecule type" value="Genomic_DNA"/>
</dbReference>
<evidence type="ECO:0000256" key="8">
    <source>
        <dbReference type="ARBA" id="ARBA00022741"/>
    </source>
</evidence>
<protein>
    <recommendedName>
        <fullName evidence="15">Phenylalanine--tRNA ligase beta subunit</fullName>
        <ecNumber evidence="15">6.1.1.20</ecNumber>
    </recommendedName>
    <alternativeName>
        <fullName evidence="15">Phenylalanyl-tRNA synthetase beta subunit</fullName>
        <shortName evidence="15">PheRS</shortName>
    </alternativeName>
</protein>
<dbReference type="OrthoDB" id="9805455at2"/>
<dbReference type="InterPro" id="IPR033714">
    <property type="entry name" value="tRNA_bind_bactPheRS"/>
</dbReference>
<dbReference type="CDD" id="cd02796">
    <property type="entry name" value="tRNA_bind_bactPheRS"/>
    <property type="match status" value="1"/>
</dbReference>
<evidence type="ECO:0000256" key="12">
    <source>
        <dbReference type="ARBA" id="ARBA00022917"/>
    </source>
</evidence>
<keyword evidence="10 15" id="KW-0460">Magnesium</keyword>
<evidence type="ECO:0000259" key="19">
    <source>
        <dbReference type="PROSITE" id="PS51483"/>
    </source>
</evidence>
<dbReference type="Pfam" id="PF03483">
    <property type="entry name" value="B3_4"/>
    <property type="match status" value="1"/>
</dbReference>
<dbReference type="InterPro" id="IPR045060">
    <property type="entry name" value="Phe-tRNA-ligase_IIc_bsu"/>
</dbReference>
<evidence type="ECO:0000256" key="16">
    <source>
        <dbReference type="PROSITE-ProRule" id="PRU00209"/>
    </source>
</evidence>
<dbReference type="InterPro" id="IPR009061">
    <property type="entry name" value="DNA-bd_dom_put_sf"/>
</dbReference>
<keyword evidence="13 15" id="KW-0030">Aminoacyl-tRNA synthetase</keyword>
<dbReference type="GO" id="GO:0009328">
    <property type="term" value="C:phenylalanine-tRNA ligase complex"/>
    <property type="evidence" value="ECO:0007669"/>
    <property type="project" value="TreeGrafter"/>
</dbReference>
<dbReference type="Pfam" id="PF03147">
    <property type="entry name" value="FDX-ACB"/>
    <property type="match status" value="1"/>
</dbReference>
<dbReference type="Gene3D" id="2.40.50.140">
    <property type="entry name" value="Nucleic acid-binding proteins"/>
    <property type="match status" value="1"/>
</dbReference>
<evidence type="ECO:0000256" key="6">
    <source>
        <dbReference type="ARBA" id="ARBA00022598"/>
    </source>
</evidence>
<dbReference type="EMBL" id="CP026100">
    <property type="protein sequence ID" value="AYV46705.1"/>
    <property type="molecule type" value="Genomic_DNA"/>
</dbReference>
<dbReference type="GO" id="GO:0006432">
    <property type="term" value="P:phenylalanyl-tRNA aminoacylation"/>
    <property type="evidence" value="ECO:0007669"/>
    <property type="project" value="UniProtKB-UniRule"/>
</dbReference>
<feature type="binding site" evidence="15">
    <location>
        <position position="468"/>
    </location>
    <ligand>
        <name>Mg(2+)</name>
        <dbReference type="ChEBI" id="CHEBI:18420"/>
        <note>shared with alpha subunit</note>
    </ligand>
</feature>
<dbReference type="HAMAP" id="MF_00283">
    <property type="entry name" value="Phe_tRNA_synth_beta1"/>
    <property type="match status" value="1"/>
</dbReference>
<feature type="domain" description="FDX-ACB" evidence="18">
    <location>
        <begin position="719"/>
        <end position="811"/>
    </location>
</feature>
<dbReference type="SUPFAM" id="SSF46955">
    <property type="entry name" value="Putative DNA-binding domain"/>
    <property type="match status" value="1"/>
</dbReference>
<dbReference type="InterPro" id="IPR004532">
    <property type="entry name" value="Phe-tRNA-ligase_IIc_bsu_bact"/>
</dbReference>
<dbReference type="Gene3D" id="3.30.70.380">
    <property type="entry name" value="Ferrodoxin-fold anticodon-binding domain"/>
    <property type="match status" value="1"/>
</dbReference>
<keyword evidence="23" id="KW-1185">Reference proteome</keyword>
<reference evidence="21 22" key="1">
    <citation type="submission" date="2017-12" db="EMBL/GenBank/DDBJ databases">
        <title>The genome sequence of Caulobacter flavus CGMCC1 15093.</title>
        <authorList>
            <person name="Gao J."/>
            <person name="Mao X."/>
            <person name="Sun J."/>
        </authorList>
    </citation>
    <scope>NUCLEOTIDE SEQUENCE [LARGE SCALE GENOMIC DNA]</scope>
    <source>
        <strain evidence="21 22">CGMCC1 15093</strain>
    </source>
</reference>
<dbReference type="RefSeq" id="WP_101715108.1">
    <property type="nucleotide sequence ID" value="NZ_CP026100.1"/>
</dbReference>
<keyword evidence="8 15" id="KW-0547">Nucleotide-binding</keyword>
<evidence type="ECO:0000256" key="9">
    <source>
        <dbReference type="ARBA" id="ARBA00022840"/>
    </source>
</evidence>
<dbReference type="PROSITE" id="PS51483">
    <property type="entry name" value="B5"/>
    <property type="match status" value="1"/>
</dbReference>
<comment type="catalytic activity">
    <reaction evidence="14 15">
        <text>tRNA(Phe) + L-phenylalanine + ATP = L-phenylalanyl-tRNA(Phe) + AMP + diphosphate + H(+)</text>
        <dbReference type="Rhea" id="RHEA:19413"/>
        <dbReference type="Rhea" id="RHEA-COMP:9668"/>
        <dbReference type="Rhea" id="RHEA-COMP:9699"/>
        <dbReference type="ChEBI" id="CHEBI:15378"/>
        <dbReference type="ChEBI" id="CHEBI:30616"/>
        <dbReference type="ChEBI" id="CHEBI:33019"/>
        <dbReference type="ChEBI" id="CHEBI:58095"/>
        <dbReference type="ChEBI" id="CHEBI:78442"/>
        <dbReference type="ChEBI" id="CHEBI:78531"/>
        <dbReference type="ChEBI" id="CHEBI:456215"/>
        <dbReference type="EC" id="6.1.1.20"/>
    </reaction>
</comment>
<proteinExistence type="inferred from homology"/>
<dbReference type="CDD" id="cd00769">
    <property type="entry name" value="PheRS_beta_core"/>
    <property type="match status" value="1"/>
</dbReference>
<dbReference type="InterPro" id="IPR005146">
    <property type="entry name" value="B3/B4_tRNA-bd"/>
</dbReference>
<dbReference type="Pfam" id="PF03484">
    <property type="entry name" value="B5"/>
    <property type="match status" value="1"/>
</dbReference>
<dbReference type="SMART" id="SM00873">
    <property type="entry name" value="B3_4"/>
    <property type="match status" value="1"/>
</dbReference>
<dbReference type="EC" id="6.1.1.20" evidence="15"/>
<comment type="subunit">
    <text evidence="3 15">Tetramer of two alpha and two beta subunits.</text>
</comment>
<gene>
    <name evidence="15" type="primary">pheT</name>
    <name evidence="20" type="ORF">C1707_10750</name>
    <name evidence="21" type="ORF">CFHF_22225</name>
</gene>
<evidence type="ECO:0000313" key="21">
    <source>
        <dbReference type="EMBL" id="PLR07942.1"/>
    </source>
</evidence>
<dbReference type="SUPFAM" id="SSF56037">
    <property type="entry name" value="PheT/TilS domain"/>
    <property type="match status" value="1"/>
</dbReference>
<feature type="domain" description="TRNA-binding" evidence="17">
    <location>
        <begin position="39"/>
        <end position="148"/>
    </location>
</feature>
<dbReference type="SMART" id="SM00896">
    <property type="entry name" value="FDX-ACB"/>
    <property type="match status" value="1"/>
</dbReference>
<dbReference type="GO" id="GO:0005524">
    <property type="term" value="F:ATP binding"/>
    <property type="evidence" value="ECO:0007669"/>
    <property type="project" value="UniProtKB-UniRule"/>
</dbReference>
<feature type="domain" description="B5" evidence="19">
    <location>
        <begin position="403"/>
        <end position="490"/>
    </location>
</feature>
<evidence type="ECO:0000256" key="3">
    <source>
        <dbReference type="ARBA" id="ARBA00011209"/>
    </source>
</evidence>
<keyword evidence="12 15" id="KW-0648">Protein biosynthesis</keyword>
<dbReference type="Gene3D" id="3.30.56.10">
    <property type="match status" value="2"/>
</dbReference>
<evidence type="ECO:0000313" key="23">
    <source>
        <dbReference type="Proteomes" id="UP000281192"/>
    </source>
</evidence>